<feature type="region of interest" description="Disordered" evidence="1">
    <location>
        <begin position="1"/>
        <end position="33"/>
    </location>
</feature>
<dbReference type="AlphaFoldDB" id="A0A392R9V8"/>
<evidence type="ECO:0000256" key="1">
    <source>
        <dbReference type="SAM" id="MobiDB-lite"/>
    </source>
</evidence>
<evidence type="ECO:0000313" key="3">
    <source>
        <dbReference type="Proteomes" id="UP000265520"/>
    </source>
</evidence>
<accession>A0A392R9V8</accession>
<organism evidence="2 3">
    <name type="scientific">Trifolium medium</name>
    <dbReference type="NCBI Taxonomy" id="97028"/>
    <lineage>
        <taxon>Eukaryota</taxon>
        <taxon>Viridiplantae</taxon>
        <taxon>Streptophyta</taxon>
        <taxon>Embryophyta</taxon>
        <taxon>Tracheophyta</taxon>
        <taxon>Spermatophyta</taxon>
        <taxon>Magnoliopsida</taxon>
        <taxon>eudicotyledons</taxon>
        <taxon>Gunneridae</taxon>
        <taxon>Pentapetalae</taxon>
        <taxon>rosids</taxon>
        <taxon>fabids</taxon>
        <taxon>Fabales</taxon>
        <taxon>Fabaceae</taxon>
        <taxon>Papilionoideae</taxon>
        <taxon>50 kb inversion clade</taxon>
        <taxon>NPAAA clade</taxon>
        <taxon>Hologalegina</taxon>
        <taxon>IRL clade</taxon>
        <taxon>Trifolieae</taxon>
        <taxon>Trifolium</taxon>
    </lineage>
</organism>
<dbReference type="EMBL" id="LXQA010196605">
    <property type="protein sequence ID" value="MCI32550.1"/>
    <property type="molecule type" value="Genomic_DNA"/>
</dbReference>
<reference evidence="2 3" key="1">
    <citation type="journal article" date="2018" name="Front. Plant Sci.">
        <title>Red Clover (Trifolium pratense) and Zigzag Clover (T. medium) - A Picture of Genomic Similarities and Differences.</title>
        <authorList>
            <person name="Dluhosova J."/>
            <person name="Istvanek J."/>
            <person name="Nedelnik J."/>
            <person name="Repkova J."/>
        </authorList>
    </citation>
    <scope>NUCLEOTIDE SEQUENCE [LARGE SCALE GENOMIC DNA]</scope>
    <source>
        <strain evidence="3">cv. 10/8</strain>
        <tissue evidence="2">Leaf</tissue>
    </source>
</reference>
<proteinExistence type="predicted"/>
<sequence>KKTSLKPVLYGPKKTWSKDVPTTSASSRKSIGGNKVPLNVPTAPIDNISFHYEDHVSQWKCVYNRRLALERELGKEALECHEIVDLIKEAGLLKTVWGMRDYYDKLVKEFLDCDDLLSKE</sequence>
<protein>
    <submittedName>
        <fullName evidence="2">Envelope-like protein</fullName>
    </submittedName>
</protein>
<feature type="non-terminal residue" evidence="2">
    <location>
        <position position="120"/>
    </location>
</feature>
<evidence type="ECO:0000313" key="2">
    <source>
        <dbReference type="EMBL" id="MCI32550.1"/>
    </source>
</evidence>
<feature type="non-terminal residue" evidence="2">
    <location>
        <position position="1"/>
    </location>
</feature>
<dbReference type="Proteomes" id="UP000265520">
    <property type="component" value="Unassembled WGS sequence"/>
</dbReference>
<name>A0A392R9V8_9FABA</name>
<keyword evidence="3" id="KW-1185">Reference proteome</keyword>
<feature type="compositionally biased region" description="Polar residues" evidence="1">
    <location>
        <begin position="20"/>
        <end position="29"/>
    </location>
</feature>
<comment type="caution">
    <text evidence="2">The sequence shown here is derived from an EMBL/GenBank/DDBJ whole genome shotgun (WGS) entry which is preliminary data.</text>
</comment>